<protein>
    <submittedName>
        <fullName evidence="2">Macro domain-containing protein</fullName>
    </submittedName>
</protein>
<dbReference type="EMBL" id="JBHRWW010000005">
    <property type="protein sequence ID" value="MFC3688574.1"/>
    <property type="molecule type" value="Genomic_DNA"/>
</dbReference>
<dbReference type="Gene3D" id="3.40.220.10">
    <property type="entry name" value="Leucine Aminopeptidase, subunit E, domain 1"/>
    <property type="match status" value="1"/>
</dbReference>
<evidence type="ECO:0000313" key="2">
    <source>
        <dbReference type="EMBL" id="MFC3688574.1"/>
    </source>
</evidence>
<sequence>MHAAAAPRLLKAPRALAPCPPGQAAMTPAFDLTTVRWVIHAVGPLPRTGGRSTLASADKASLARADEVGARSVAFPSISTGAYGYPADAASRVSVEALLGATTAVEVVLLVALVHRMPS</sequence>
<dbReference type="InterPro" id="IPR002589">
    <property type="entry name" value="Macro_dom"/>
</dbReference>
<dbReference type="InterPro" id="IPR043472">
    <property type="entry name" value="Macro_dom-like"/>
</dbReference>
<dbReference type="SUPFAM" id="SSF52949">
    <property type="entry name" value="Macro domain-like"/>
    <property type="match status" value="1"/>
</dbReference>
<comment type="caution">
    <text evidence="2">The sequence shown here is derived from an EMBL/GenBank/DDBJ whole genome shotgun (WGS) entry which is preliminary data.</text>
</comment>
<feature type="domain" description="Macro" evidence="1">
    <location>
        <begin position="1"/>
        <end position="119"/>
    </location>
</feature>
<proteinExistence type="predicted"/>
<evidence type="ECO:0000259" key="1">
    <source>
        <dbReference type="PROSITE" id="PS51154"/>
    </source>
</evidence>
<evidence type="ECO:0000313" key="3">
    <source>
        <dbReference type="Proteomes" id="UP001595685"/>
    </source>
</evidence>
<dbReference type="Proteomes" id="UP001595685">
    <property type="component" value="Unassembled WGS sequence"/>
</dbReference>
<gene>
    <name evidence="2" type="ORF">ACFOLH_09505</name>
</gene>
<keyword evidence="3" id="KW-1185">Reference proteome</keyword>
<name>A0ABV7WFN4_9MICO</name>
<dbReference type="RefSeq" id="WP_340288922.1">
    <property type="nucleotide sequence ID" value="NZ_JBBEOI010000004.1"/>
</dbReference>
<reference evidence="3" key="1">
    <citation type="journal article" date="2019" name="Int. J. Syst. Evol. Microbiol.">
        <title>The Global Catalogue of Microorganisms (GCM) 10K type strain sequencing project: providing services to taxonomists for standard genome sequencing and annotation.</title>
        <authorList>
            <consortium name="The Broad Institute Genomics Platform"/>
            <consortium name="The Broad Institute Genome Sequencing Center for Infectious Disease"/>
            <person name="Wu L."/>
            <person name="Ma J."/>
        </authorList>
    </citation>
    <scope>NUCLEOTIDE SEQUENCE [LARGE SCALE GENOMIC DNA]</scope>
    <source>
        <strain evidence="3">NCAIM B.02333</strain>
    </source>
</reference>
<dbReference type="PROSITE" id="PS51154">
    <property type="entry name" value="MACRO"/>
    <property type="match status" value="1"/>
</dbReference>
<accession>A0ABV7WFN4</accession>
<dbReference type="PANTHER" id="PTHR11106">
    <property type="entry name" value="GANGLIOSIDE INDUCED DIFFERENTIATION ASSOCIATED PROTEIN 2-RELATED"/>
    <property type="match status" value="1"/>
</dbReference>
<dbReference type="PANTHER" id="PTHR11106:SF27">
    <property type="entry name" value="MACRO DOMAIN-CONTAINING PROTEIN"/>
    <property type="match status" value="1"/>
</dbReference>
<dbReference type="Pfam" id="PF01661">
    <property type="entry name" value="Macro"/>
    <property type="match status" value="1"/>
</dbReference>
<organism evidence="2 3">
    <name type="scientific">Aquipuribacter hungaricus</name>
    <dbReference type="NCBI Taxonomy" id="545624"/>
    <lineage>
        <taxon>Bacteria</taxon>
        <taxon>Bacillati</taxon>
        <taxon>Actinomycetota</taxon>
        <taxon>Actinomycetes</taxon>
        <taxon>Micrococcales</taxon>
        <taxon>Intrasporangiaceae</taxon>
        <taxon>Aquipuribacter</taxon>
    </lineage>
</organism>